<feature type="non-terminal residue" evidence="1">
    <location>
        <position position="1"/>
    </location>
</feature>
<evidence type="ECO:0000313" key="2">
    <source>
        <dbReference type="Proteomes" id="UP001529510"/>
    </source>
</evidence>
<proteinExistence type="predicted"/>
<accession>A0ABD0N069</accession>
<feature type="non-terminal residue" evidence="1">
    <location>
        <position position="75"/>
    </location>
</feature>
<comment type="caution">
    <text evidence="1">The sequence shown here is derived from an EMBL/GenBank/DDBJ whole genome shotgun (WGS) entry which is preliminary data.</text>
</comment>
<dbReference type="AlphaFoldDB" id="A0ABD0N069"/>
<keyword evidence="2" id="KW-1185">Reference proteome</keyword>
<dbReference type="EMBL" id="JAMKFB020000039">
    <property type="protein sequence ID" value="KAL0154236.1"/>
    <property type="molecule type" value="Genomic_DNA"/>
</dbReference>
<reference evidence="1 2" key="1">
    <citation type="submission" date="2024-05" db="EMBL/GenBank/DDBJ databases">
        <title>Genome sequencing and assembly of Indian major carp, Cirrhinus mrigala (Hamilton, 1822).</title>
        <authorList>
            <person name="Mohindra V."/>
            <person name="Chowdhury L.M."/>
            <person name="Lal K."/>
            <person name="Jena J.K."/>
        </authorList>
    </citation>
    <scope>NUCLEOTIDE SEQUENCE [LARGE SCALE GENOMIC DNA]</scope>
    <source>
        <strain evidence="1">CM1030</strain>
        <tissue evidence="1">Blood</tissue>
    </source>
</reference>
<evidence type="ECO:0000313" key="1">
    <source>
        <dbReference type="EMBL" id="KAL0154236.1"/>
    </source>
</evidence>
<dbReference type="Proteomes" id="UP001529510">
    <property type="component" value="Unassembled WGS sequence"/>
</dbReference>
<sequence length="75" mass="8258">ILRLPHVSAGSSSACPTVRLWFVFALELEGGQRGHGAQPHLHRAVHQLQFLESSRLPSRTVSSHLLQFLAVPRPA</sequence>
<organism evidence="1 2">
    <name type="scientific">Cirrhinus mrigala</name>
    <name type="common">Mrigala</name>
    <dbReference type="NCBI Taxonomy" id="683832"/>
    <lineage>
        <taxon>Eukaryota</taxon>
        <taxon>Metazoa</taxon>
        <taxon>Chordata</taxon>
        <taxon>Craniata</taxon>
        <taxon>Vertebrata</taxon>
        <taxon>Euteleostomi</taxon>
        <taxon>Actinopterygii</taxon>
        <taxon>Neopterygii</taxon>
        <taxon>Teleostei</taxon>
        <taxon>Ostariophysi</taxon>
        <taxon>Cypriniformes</taxon>
        <taxon>Cyprinidae</taxon>
        <taxon>Labeoninae</taxon>
        <taxon>Labeonini</taxon>
        <taxon>Cirrhinus</taxon>
    </lineage>
</organism>
<name>A0ABD0N069_CIRMR</name>
<protein>
    <submittedName>
        <fullName evidence="1">Uncharacterized protein</fullName>
    </submittedName>
</protein>
<gene>
    <name evidence="1" type="ORF">M9458_050490</name>
</gene>